<evidence type="ECO:0000256" key="9">
    <source>
        <dbReference type="ARBA" id="ARBA00023306"/>
    </source>
</evidence>
<dbReference type="SUPFAM" id="SSF54534">
    <property type="entry name" value="FKBP-like"/>
    <property type="match status" value="1"/>
</dbReference>
<evidence type="ECO:0000259" key="14">
    <source>
        <dbReference type="PROSITE" id="PS50059"/>
    </source>
</evidence>
<evidence type="ECO:0000256" key="1">
    <source>
        <dbReference type="ARBA" id="ARBA00000971"/>
    </source>
</evidence>
<keyword evidence="7 11" id="KW-0143">Chaperone</keyword>
<evidence type="ECO:0000256" key="7">
    <source>
        <dbReference type="ARBA" id="ARBA00023186"/>
    </source>
</evidence>
<dbReference type="InterPro" id="IPR008881">
    <property type="entry name" value="Trigger_fac_ribosome-bd_bac"/>
</dbReference>
<keyword evidence="9 11" id="KW-0131">Cell cycle</keyword>
<evidence type="ECO:0000313" key="15">
    <source>
        <dbReference type="EMBL" id="MDM8562698.1"/>
    </source>
</evidence>
<dbReference type="InterPro" id="IPR005215">
    <property type="entry name" value="Trig_fac"/>
</dbReference>
<comment type="caution">
    <text evidence="15">The sequence shown here is derived from an EMBL/GenBank/DDBJ whole genome shotgun (WGS) entry which is preliminary data.</text>
</comment>
<organism evidence="15 16">
    <name type="scientific">Candidatus Marithioploca araucensis</name>
    <dbReference type="NCBI Taxonomy" id="70273"/>
    <lineage>
        <taxon>Bacteria</taxon>
        <taxon>Pseudomonadati</taxon>
        <taxon>Pseudomonadota</taxon>
        <taxon>Gammaproteobacteria</taxon>
        <taxon>Thiotrichales</taxon>
        <taxon>Thiotrichaceae</taxon>
        <taxon>Candidatus Marithioploca</taxon>
    </lineage>
</organism>
<dbReference type="InterPro" id="IPR046357">
    <property type="entry name" value="PPIase_dom_sf"/>
</dbReference>
<comment type="function">
    <text evidence="11">Involved in protein export. Acts as a chaperone by maintaining the newly synthesized protein in an open conformation. Functions as a peptidyl-prolyl cis-trans isomerase.</text>
</comment>
<dbReference type="HAMAP" id="MF_00303">
    <property type="entry name" value="Trigger_factor_Tig"/>
    <property type="match status" value="1"/>
</dbReference>
<evidence type="ECO:0000256" key="10">
    <source>
        <dbReference type="ARBA" id="ARBA00029986"/>
    </source>
</evidence>
<keyword evidence="11" id="KW-0963">Cytoplasm</keyword>
<dbReference type="EMBL" id="JAUCGM010000254">
    <property type="protein sequence ID" value="MDM8562698.1"/>
    <property type="molecule type" value="Genomic_DNA"/>
</dbReference>
<dbReference type="Gene3D" id="1.10.3120.10">
    <property type="entry name" value="Trigger factor, C-terminal domain"/>
    <property type="match status" value="1"/>
</dbReference>
<keyword evidence="8 11" id="KW-0413">Isomerase</keyword>
<dbReference type="PANTHER" id="PTHR30560:SF3">
    <property type="entry name" value="TRIGGER FACTOR-LIKE PROTEIN TIG, CHLOROPLASTIC"/>
    <property type="match status" value="1"/>
</dbReference>
<comment type="subcellular location">
    <subcellularLocation>
        <location evidence="11">Cytoplasm</location>
    </subcellularLocation>
    <text evidence="11">About half TF is bound to the ribosome near the polypeptide exit tunnel while the other half is free in the cytoplasm.</text>
</comment>
<dbReference type="Gene3D" id="3.10.50.40">
    <property type="match status" value="1"/>
</dbReference>
<evidence type="ECO:0000256" key="12">
    <source>
        <dbReference type="PROSITE-ProRule" id="PRU00277"/>
    </source>
</evidence>
<dbReference type="Proteomes" id="UP001171945">
    <property type="component" value="Unassembled WGS sequence"/>
</dbReference>
<dbReference type="Gene3D" id="3.30.70.1050">
    <property type="entry name" value="Trigger factor ribosome-binding domain"/>
    <property type="match status" value="1"/>
</dbReference>
<keyword evidence="16" id="KW-1185">Reference proteome</keyword>
<evidence type="ECO:0000256" key="3">
    <source>
        <dbReference type="ARBA" id="ARBA00013194"/>
    </source>
</evidence>
<dbReference type="Pfam" id="PF05698">
    <property type="entry name" value="Trigger_C"/>
    <property type="match status" value="1"/>
</dbReference>
<dbReference type="InterPro" id="IPR036611">
    <property type="entry name" value="Trigger_fac_ribosome-bd_sf"/>
</dbReference>
<sequence length="440" mass="50354">MQVSVETTGAVERRMTIEVPKEDIVPKIQSQLKSMARKTKVDGFRPGKVPVRVIEQKYGNKVRQEVLGEILKTSFSEALTQEKLSLVGDPIFDLNDDIKELDEGLSYTVTFEIYPEITTLQVDGLAIEKQVSDITETDVDTMLYRLRQQRQTWKDVERIATQGDSIVFDFVGTINGSSFKGGEVKQASLILGKNDFTLPGFEEKLEGVKTGDQREFDLTFPDEHSNREIAGQTVHFVVNVSKVRAVYLPEIEAEFVKSFGVPDGRVETLRVETRHNMERELKYVTDIKVKQQILEALLKANPIEVPPSLIEQETQQLLKSRQQEWKNKNLQAEMFKDEAQDRVKLGFLIGELVNKHNFKVQAEEVRQMVERIAFAYDDPDAVVRQYYADEERLKEVESIVLENQIVTWLLNKAQITEKQTDFYTIVMGENQTAIGQMANK</sequence>
<reference evidence="15" key="1">
    <citation type="submission" date="2023-06" db="EMBL/GenBank/DDBJ databases">
        <title>Uncultivated large filamentous bacteria from sulfidic sediments reveal new species and different genomic features in energy metabolism and defense.</title>
        <authorList>
            <person name="Fonseca A."/>
        </authorList>
    </citation>
    <scope>NUCLEOTIDE SEQUENCE</scope>
    <source>
        <strain evidence="15">HSG4</strain>
    </source>
</reference>
<dbReference type="PIRSF" id="PIRSF003095">
    <property type="entry name" value="Trigger_factor"/>
    <property type="match status" value="1"/>
</dbReference>
<dbReference type="InterPro" id="IPR001179">
    <property type="entry name" value="PPIase_FKBP_dom"/>
</dbReference>
<gene>
    <name evidence="11 15" type="primary">tig</name>
    <name evidence="15" type="ORF">QUF54_05025</name>
</gene>
<evidence type="ECO:0000256" key="2">
    <source>
        <dbReference type="ARBA" id="ARBA00005464"/>
    </source>
</evidence>
<dbReference type="SUPFAM" id="SSF109998">
    <property type="entry name" value="Triger factor/SurA peptide-binding domain-like"/>
    <property type="match status" value="1"/>
</dbReference>
<accession>A0ABT7VT11</accession>
<dbReference type="Pfam" id="PF00254">
    <property type="entry name" value="FKBP_C"/>
    <property type="match status" value="1"/>
</dbReference>
<comment type="similarity">
    <text evidence="2 11 13">Belongs to the FKBP-type PPIase family. Tig subfamily.</text>
</comment>
<dbReference type="GO" id="GO:0003755">
    <property type="term" value="F:peptidyl-prolyl cis-trans isomerase activity"/>
    <property type="evidence" value="ECO:0007669"/>
    <property type="project" value="UniProtKB-EC"/>
</dbReference>
<keyword evidence="5 11" id="KW-0132">Cell division</keyword>
<name>A0ABT7VT11_9GAMM</name>
<dbReference type="SUPFAM" id="SSF102735">
    <property type="entry name" value="Trigger factor ribosome-binding domain"/>
    <property type="match status" value="1"/>
</dbReference>
<dbReference type="NCBIfam" id="TIGR00115">
    <property type="entry name" value="tig"/>
    <property type="match status" value="1"/>
</dbReference>
<evidence type="ECO:0000256" key="4">
    <source>
        <dbReference type="ARBA" id="ARBA00016902"/>
    </source>
</evidence>
<dbReference type="Pfam" id="PF05697">
    <property type="entry name" value="Trigger_N"/>
    <property type="match status" value="1"/>
</dbReference>
<keyword evidence="6 11" id="KW-0697">Rotamase</keyword>
<comment type="catalytic activity">
    <reaction evidence="1 11 12">
        <text>[protein]-peptidylproline (omega=180) = [protein]-peptidylproline (omega=0)</text>
        <dbReference type="Rhea" id="RHEA:16237"/>
        <dbReference type="Rhea" id="RHEA-COMP:10747"/>
        <dbReference type="Rhea" id="RHEA-COMP:10748"/>
        <dbReference type="ChEBI" id="CHEBI:83833"/>
        <dbReference type="ChEBI" id="CHEBI:83834"/>
        <dbReference type="EC" id="5.2.1.8"/>
    </reaction>
</comment>
<evidence type="ECO:0000313" key="16">
    <source>
        <dbReference type="Proteomes" id="UP001171945"/>
    </source>
</evidence>
<comment type="domain">
    <text evidence="11">Consists of 3 domains; the N-terminus binds the ribosome, the middle domain has PPIase activity, while the C-terminus has intrinsic chaperone activity on its own.</text>
</comment>
<dbReference type="EC" id="5.2.1.8" evidence="3 11"/>
<evidence type="ECO:0000256" key="6">
    <source>
        <dbReference type="ARBA" id="ARBA00023110"/>
    </source>
</evidence>
<evidence type="ECO:0000256" key="13">
    <source>
        <dbReference type="RuleBase" id="RU003914"/>
    </source>
</evidence>
<evidence type="ECO:0000256" key="8">
    <source>
        <dbReference type="ARBA" id="ARBA00023235"/>
    </source>
</evidence>
<evidence type="ECO:0000256" key="5">
    <source>
        <dbReference type="ARBA" id="ARBA00022618"/>
    </source>
</evidence>
<dbReference type="InterPro" id="IPR037041">
    <property type="entry name" value="Trigger_fac_C_sf"/>
</dbReference>
<protein>
    <recommendedName>
        <fullName evidence="4 11">Trigger factor</fullName>
        <shortName evidence="11">TF</shortName>
        <ecNumber evidence="3 11">5.2.1.8</ecNumber>
    </recommendedName>
    <alternativeName>
        <fullName evidence="10 11">PPIase</fullName>
    </alternativeName>
</protein>
<proteinExistence type="inferred from homology"/>
<dbReference type="InterPro" id="IPR027304">
    <property type="entry name" value="Trigger_fact/SurA_dom_sf"/>
</dbReference>
<dbReference type="PANTHER" id="PTHR30560">
    <property type="entry name" value="TRIGGER FACTOR CHAPERONE AND PEPTIDYL-PROLYL CIS/TRANS ISOMERASE"/>
    <property type="match status" value="1"/>
</dbReference>
<dbReference type="PROSITE" id="PS50059">
    <property type="entry name" value="FKBP_PPIASE"/>
    <property type="match status" value="1"/>
</dbReference>
<evidence type="ECO:0000256" key="11">
    <source>
        <dbReference type="HAMAP-Rule" id="MF_00303"/>
    </source>
</evidence>
<dbReference type="InterPro" id="IPR008880">
    <property type="entry name" value="Trigger_fac_C"/>
</dbReference>
<feature type="domain" description="PPIase FKBP-type" evidence="14">
    <location>
        <begin position="163"/>
        <end position="252"/>
    </location>
</feature>